<comment type="caution">
    <text evidence="1">The sequence shown here is derived from an EMBL/GenBank/DDBJ whole genome shotgun (WGS) entry which is preliminary data.</text>
</comment>
<sequence>MTSTRKSHLLGASKKYKRRKQDTEYNLMGSETEINTAIIKEFDSTTQTDANSISTRVGAETLNSDQTLDEVNSVCVKVEADELRNVAALFYSGCAESEQVLGKEIGQETDIFHGRGKLEDVYIPCPVKTLQGGTEKETVLDEKQDAGDKLPEEHRLRILNELPLSQFGSQEVFLDFEYGQVISSVQHSSSDLNPVSHLALNIEANTLSTSPVQVLPTNVSHAITCRLVTSVSSKSSDAWDKKECCDKSINKEVPTHQPIGLSDSMDQIVAILPVNDPHVPMSLISYDSKSNLSHNISESQSNNGPLSMSSKIEDVAMTSKIVNSNLVEESGYCSSDDFEEIFIERNKGKSKSYPSMLRVPKRVCGKGSSRELVNPRGTVLLFIKALNNSSILLVLCEFSHIL</sequence>
<name>A0A9D4BGF2_DREPO</name>
<gene>
    <name evidence="1" type="ORF">DPMN_081348</name>
</gene>
<evidence type="ECO:0000313" key="2">
    <source>
        <dbReference type="Proteomes" id="UP000828390"/>
    </source>
</evidence>
<dbReference type="AlphaFoldDB" id="A0A9D4BGF2"/>
<organism evidence="1 2">
    <name type="scientific">Dreissena polymorpha</name>
    <name type="common">Zebra mussel</name>
    <name type="synonym">Mytilus polymorpha</name>
    <dbReference type="NCBI Taxonomy" id="45954"/>
    <lineage>
        <taxon>Eukaryota</taxon>
        <taxon>Metazoa</taxon>
        <taxon>Spiralia</taxon>
        <taxon>Lophotrochozoa</taxon>
        <taxon>Mollusca</taxon>
        <taxon>Bivalvia</taxon>
        <taxon>Autobranchia</taxon>
        <taxon>Heteroconchia</taxon>
        <taxon>Euheterodonta</taxon>
        <taxon>Imparidentia</taxon>
        <taxon>Neoheterodontei</taxon>
        <taxon>Myida</taxon>
        <taxon>Dreissenoidea</taxon>
        <taxon>Dreissenidae</taxon>
        <taxon>Dreissena</taxon>
    </lineage>
</organism>
<reference evidence="1" key="2">
    <citation type="submission" date="2020-11" db="EMBL/GenBank/DDBJ databases">
        <authorList>
            <person name="McCartney M.A."/>
            <person name="Auch B."/>
            <person name="Kono T."/>
            <person name="Mallez S."/>
            <person name="Becker A."/>
            <person name="Gohl D.M."/>
            <person name="Silverstein K.A.T."/>
            <person name="Koren S."/>
            <person name="Bechman K.B."/>
            <person name="Herman A."/>
            <person name="Abrahante J.E."/>
            <person name="Garbe J."/>
        </authorList>
    </citation>
    <scope>NUCLEOTIDE SEQUENCE</scope>
    <source>
        <strain evidence="1">Duluth1</strain>
        <tissue evidence="1">Whole animal</tissue>
    </source>
</reference>
<proteinExistence type="predicted"/>
<accession>A0A9D4BGF2</accession>
<protein>
    <submittedName>
        <fullName evidence="1">Uncharacterized protein</fullName>
    </submittedName>
</protein>
<dbReference type="Proteomes" id="UP000828390">
    <property type="component" value="Unassembled WGS sequence"/>
</dbReference>
<evidence type="ECO:0000313" key="1">
    <source>
        <dbReference type="EMBL" id="KAH3693909.1"/>
    </source>
</evidence>
<keyword evidence="2" id="KW-1185">Reference proteome</keyword>
<reference evidence="1" key="1">
    <citation type="journal article" date="2019" name="bioRxiv">
        <title>The Genome of the Zebra Mussel, Dreissena polymorpha: A Resource for Invasive Species Research.</title>
        <authorList>
            <person name="McCartney M.A."/>
            <person name="Auch B."/>
            <person name="Kono T."/>
            <person name="Mallez S."/>
            <person name="Zhang Y."/>
            <person name="Obille A."/>
            <person name="Becker A."/>
            <person name="Abrahante J.E."/>
            <person name="Garbe J."/>
            <person name="Badalamenti J.P."/>
            <person name="Herman A."/>
            <person name="Mangelson H."/>
            <person name="Liachko I."/>
            <person name="Sullivan S."/>
            <person name="Sone E.D."/>
            <person name="Koren S."/>
            <person name="Silverstein K.A.T."/>
            <person name="Beckman K.B."/>
            <person name="Gohl D.M."/>
        </authorList>
    </citation>
    <scope>NUCLEOTIDE SEQUENCE</scope>
    <source>
        <strain evidence="1">Duluth1</strain>
        <tissue evidence="1">Whole animal</tissue>
    </source>
</reference>
<dbReference type="EMBL" id="JAIWYP010000016">
    <property type="protein sequence ID" value="KAH3693909.1"/>
    <property type="molecule type" value="Genomic_DNA"/>
</dbReference>